<feature type="region of interest" description="Disordered" evidence="1">
    <location>
        <begin position="62"/>
        <end position="107"/>
    </location>
</feature>
<dbReference type="AlphaFoldDB" id="A0A8S9YGP2"/>
<name>A0A8S9YGP2_9TREM</name>
<dbReference type="Pfam" id="PF14555">
    <property type="entry name" value="UBA_4"/>
    <property type="match status" value="1"/>
</dbReference>
<protein>
    <submittedName>
        <fullName evidence="2">Uncharacterized protein</fullName>
    </submittedName>
</protein>
<reference evidence="2" key="1">
    <citation type="submission" date="2019-07" db="EMBL/GenBank/DDBJ databases">
        <title>Annotation for the trematode Paragonimus miyazaki's.</title>
        <authorList>
            <person name="Choi Y.-J."/>
        </authorList>
    </citation>
    <scope>NUCLEOTIDE SEQUENCE</scope>
    <source>
        <strain evidence="2">Japan</strain>
    </source>
</reference>
<dbReference type="EMBL" id="JTDE01010007">
    <property type="protein sequence ID" value="KAF7234373.1"/>
    <property type="molecule type" value="Genomic_DNA"/>
</dbReference>
<accession>A0A8S9YGP2</accession>
<dbReference type="OrthoDB" id="1920064at2759"/>
<evidence type="ECO:0000256" key="1">
    <source>
        <dbReference type="SAM" id="MobiDB-lite"/>
    </source>
</evidence>
<dbReference type="Proteomes" id="UP000822476">
    <property type="component" value="Unassembled WGS sequence"/>
</dbReference>
<gene>
    <name evidence="2" type="ORF">EG68_12093</name>
</gene>
<comment type="caution">
    <text evidence="2">The sequence shown here is derived from an EMBL/GenBank/DDBJ whole genome shotgun (WGS) entry which is preliminary data.</text>
</comment>
<keyword evidence="3" id="KW-1185">Reference proteome</keyword>
<evidence type="ECO:0000313" key="2">
    <source>
        <dbReference type="EMBL" id="KAF7234373.1"/>
    </source>
</evidence>
<evidence type="ECO:0000313" key="3">
    <source>
        <dbReference type="Proteomes" id="UP000822476"/>
    </source>
</evidence>
<sequence length="107" mass="11769">MERDVILADFQACTGLHDVEYCPCVLEAYDWNLTEAVTSALTEFVTDTYSNFPTSNVELLTHSPVDPEPGSHNDRQQHTEPSVNLVFVPNIPAPPSPARSRIKAATA</sequence>
<organism evidence="2 3">
    <name type="scientific">Paragonimus skrjabini miyazakii</name>
    <dbReference type="NCBI Taxonomy" id="59628"/>
    <lineage>
        <taxon>Eukaryota</taxon>
        <taxon>Metazoa</taxon>
        <taxon>Spiralia</taxon>
        <taxon>Lophotrochozoa</taxon>
        <taxon>Platyhelminthes</taxon>
        <taxon>Trematoda</taxon>
        <taxon>Digenea</taxon>
        <taxon>Plagiorchiida</taxon>
        <taxon>Troglotremata</taxon>
        <taxon>Troglotrematidae</taxon>
        <taxon>Paragonimus</taxon>
    </lineage>
</organism>
<feature type="compositionally biased region" description="Basic and acidic residues" evidence="1">
    <location>
        <begin position="69"/>
        <end position="78"/>
    </location>
</feature>
<dbReference type="Gene3D" id="1.10.8.10">
    <property type="entry name" value="DNA helicase RuvA subunit, C-terminal domain"/>
    <property type="match status" value="1"/>
</dbReference>
<proteinExistence type="predicted"/>